<evidence type="ECO:0000256" key="9">
    <source>
        <dbReference type="PROSITE-ProRule" id="PRU00804"/>
    </source>
</evidence>
<dbReference type="FunFam" id="3.30.70.330:FF:000095">
    <property type="entry name" value="Putative Nucleoporin NUP53"/>
    <property type="match status" value="1"/>
</dbReference>
<keyword evidence="5" id="KW-0653">Protein transport</keyword>
<dbReference type="PhylomeDB" id="A0A0D2VNR2"/>
<dbReference type="CDD" id="cd12441">
    <property type="entry name" value="RRM_Nup53_like"/>
    <property type="match status" value="1"/>
</dbReference>
<evidence type="ECO:0000256" key="2">
    <source>
        <dbReference type="ARBA" id="ARBA00009454"/>
    </source>
</evidence>
<dbReference type="InterPro" id="IPR007846">
    <property type="entry name" value="RRM_NUP35_dom"/>
</dbReference>
<keyword evidence="13" id="KW-1185">Reference proteome</keyword>
<dbReference type="InParanoid" id="A0A0D2VNR2"/>
<evidence type="ECO:0000256" key="1">
    <source>
        <dbReference type="ARBA" id="ARBA00004567"/>
    </source>
</evidence>
<dbReference type="STRING" id="595528.A0A0D2VNR2"/>
<dbReference type="PROSITE" id="PS51472">
    <property type="entry name" value="RRM_NUP35"/>
    <property type="match status" value="1"/>
</dbReference>
<accession>A0A0D2VNR2</accession>
<comment type="similarity">
    <text evidence="2">Belongs to the Nup35 family.</text>
</comment>
<dbReference type="GO" id="GO:0006999">
    <property type="term" value="P:nuclear pore organization"/>
    <property type="evidence" value="ECO:0007669"/>
    <property type="project" value="TreeGrafter"/>
</dbReference>
<feature type="compositionally biased region" description="Polar residues" evidence="10">
    <location>
        <begin position="11"/>
        <end position="36"/>
    </location>
</feature>
<dbReference type="AlphaFoldDB" id="A0A0D2VNR2"/>
<dbReference type="GO" id="GO:0051028">
    <property type="term" value="P:mRNA transport"/>
    <property type="evidence" value="ECO:0007669"/>
    <property type="project" value="UniProtKB-UniRule"/>
</dbReference>
<keyword evidence="6" id="KW-0811">Translocation</keyword>
<sequence>MSATPGRFLSTHFSGQANTGQSPTATTSMGASSSFMGSRGDFGQRPPRAISMSPDAGATSQVFGTPLTAGRSRHSISTPATGRAPPGTGARSMARPYGAAGAGRAQMQDTAYAPPLESLYDDYDSAVPFTAPSAAEAGFERSFAAHLPSDSIDALSDIAPAEGDNSLDVWVTVFGFPPTAASLVLSYLEQCGDIVRHMMAPDGGNWMHVRFKSHLQAERAISRNRKVVARSIMLGVAPCEDRGVLAGDKSAAAGLDLTAPRALHNASQRSRRDIDVFSTGYTSKAPQKVNPSLFRQTIEYIFNW</sequence>
<evidence type="ECO:0000256" key="3">
    <source>
        <dbReference type="ARBA" id="ARBA00022448"/>
    </source>
</evidence>
<keyword evidence="8 9" id="KW-0539">Nucleus</keyword>
<dbReference type="GO" id="GO:0017056">
    <property type="term" value="F:structural constituent of nuclear pore"/>
    <property type="evidence" value="ECO:0007669"/>
    <property type="project" value="TreeGrafter"/>
</dbReference>
<reference evidence="13" key="1">
    <citation type="submission" date="2011-02" db="EMBL/GenBank/DDBJ databases">
        <title>The Genome Sequence of Capsaspora owczarzaki ATCC 30864.</title>
        <authorList>
            <person name="Russ C."/>
            <person name="Cuomo C."/>
            <person name="Burger G."/>
            <person name="Gray M.W."/>
            <person name="Holland P.W.H."/>
            <person name="King N."/>
            <person name="Lang F.B.F."/>
            <person name="Roger A.J."/>
            <person name="Ruiz-Trillo I."/>
            <person name="Young S.K."/>
            <person name="Zeng Q."/>
            <person name="Gargeya S."/>
            <person name="Alvarado L."/>
            <person name="Berlin A."/>
            <person name="Chapman S.B."/>
            <person name="Chen Z."/>
            <person name="Freedman E."/>
            <person name="Gellesch M."/>
            <person name="Goldberg J."/>
            <person name="Griggs A."/>
            <person name="Gujja S."/>
            <person name="Heilman E."/>
            <person name="Heiman D."/>
            <person name="Howarth C."/>
            <person name="Mehta T."/>
            <person name="Neiman D."/>
            <person name="Pearson M."/>
            <person name="Roberts A."/>
            <person name="Saif S."/>
            <person name="Shea T."/>
            <person name="Shenoy N."/>
            <person name="Sisk P."/>
            <person name="Stolte C."/>
            <person name="Sykes S."/>
            <person name="White J."/>
            <person name="Yandava C."/>
            <person name="Haas B."/>
            <person name="Nusbaum C."/>
            <person name="Birren B."/>
        </authorList>
    </citation>
    <scope>NUCLEOTIDE SEQUENCE</scope>
    <source>
        <strain evidence="13">ATCC 30864</strain>
    </source>
</reference>
<feature type="domain" description="RRM Nup35-type" evidence="11">
    <location>
        <begin position="165"/>
        <end position="246"/>
    </location>
</feature>
<organism evidence="12 13">
    <name type="scientific">Capsaspora owczarzaki (strain ATCC 30864)</name>
    <dbReference type="NCBI Taxonomy" id="595528"/>
    <lineage>
        <taxon>Eukaryota</taxon>
        <taxon>Filasterea</taxon>
        <taxon>Capsaspora</taxon>
    </lineage>
</organism>
<keyword evidence="4 9" id="KW-0509">mRNA transport</keyword>
<dbReference type="InterPro" id="IPR035979">
    <property type="entry name" value="RBD_domain_sf"/>
</dbReference>
<comment type="subcellular location">
    <subcellularLocation>
        <location evidence="1">Nucleus</location>
        <location evidence="1">Nuclear pore complex</location>
    </subcellularLocation>
</comment>
<evidence type="ECO:0000256" key="10">
    <source>
        <dbReference type="SAM" id="MobiDB-lite"/>
    </source>
</evidence>
<dbReference type="SUPFAM" id="SSF54928">
    <property type="entry name" value="RNA-binding domain, RBD"/>
    <property type="match status" value="1"/>
</dbReference>
<dbReference type="Gene3D" id="3.30.70.330">
    <property type="match status" value="1"/>
</dbReference>
<dbReference type="GO" id="GO:0003676">
    <property type="term" value="F:nucleic acid binding"/>
    <property type="evidence" value="ECO:0007669"/>
    <property type="project" value="InterPro"/>
</dbReference>
<evidence type="ECO:0000313" key="12">
    <source>
        <dbReference type="EMBL" id="KJE91997.1"/>
    </source>
</evidence>
<keyword evidence="3 9" id="KW-0813">Transport</keyword>
<dbReference type="PANTHER" id="PTHR21527:SF6">
    <property type="entry name" value="NUCLEOPORIN NUP35"/>
    <property type="match status" value="1"/>
</dbReference>
<evidence type="ECO:0000256" key="6">
    <source>
        <dbReference type="ARBA" id="ARBA00023010"/>
    </source>
</evidence>
<evidence type="ECO:0000256" key="5">
    <source>
        <dbReference type="ARBA" id="ARBA00022927"/>
    </source>
</evidence>
<dbReference type="GO" id="GO:0006607">
    <property type="term" value="P:NLS-bearing protein import into nucleus"/>
    <property type="evidence" value="ECO:0007669"/>
    <property type="project" value="TreeGrafter"/>
</dbReference>
<dbReference type="PANTHER" id="PTHR21527">
    <property type="entry name" value="NUCLEOPORIN NUP35"/>
    <property type="match status" value="1"/>
</dbReference>
<protein>
    <recommendedName>
        <fullName evidence="11">RRM Nup35-type domain-containing protein</fullName>
    </recommendedName>
</protein>
<dbReference type="GO" id="GO:0044613">
    <property type="term" value="C:nuclear pore central transport channel"/>
    <property type="evidence" value="ECO:0007669"/>
    <property type="project" value="TreeGrafter"/>
</dbReference>
<gene>
    <name evidence="12" type="ORF">CAOG_003038</name>
</gene>
<dbReference type="GO" id="GO:0044615">
    <property type="term" value="C:nuclear pore nuclear basket"/>
    <property type="evidence" value="ECO:0007669"/>
    <property type="project" value="TreeGrafter"/>
</dbReference>
<feature type="region of interest" description="Disordered" evidence="10">
    <location>
        <begin position="1"/>
        <end position="101"/>
    </location>
</feature>
<dbReference type="GO" id="GO:0005543">
    <property type="term" value="F:phospholipid binding"/>
    <property type="evidence" value="ECO:0007669"/>
    <property type="project" value="TreeGrafter"/>
</dbReference>
<evidence type="ECO:0000256" key="4">
    <source>
        <dbReference type="ARBA" id="ARBA00022816"/>
    </source>
</evidence>
<dbReference type="InterPro" id="IPR012677">
    <property type="entry name" value="Nucleotide-bd_a/b_plait_sf"/>
</dbReference>
<dbReference type="Pfam" id="PF05172">
    <property type="entry name" value="RRM_Nup35"/>
    <property type="match status" value="1"/>
</dbReference>
<dbReference type="eggNOG" id="KOG4285">
    <property type="taxonomic scope" value="Eukaryota"/>
</dbReference>
<dbReference type="EMBL" id="KE346363">
    <property type="protein sequence ID" value="KJE91997.1"/>
    <property type="molecule type" value="Genomic_DNA"/>
</dbReference>
<evidence type="ECO:0000313" key="13">
    <source>
        <dbReference type="Proteomes" id="UP000008743"/>
    </source>
</evidence>
<dbReference type="Proteomes" id="UP000008743">
    <property type="component" value="Unassembled WGS sequence"/>
</dbReference>
<keyword evidence="7 9" id="KW-0906">Nuclear pore complex</keyword>
<evidence type="ECO:0000256" key="8">
    <source>
        <dbReference type="ARBA" id="ARBA00023242"/>
    </source>
</evidence>
<proteinExistence type="inferred from homology"/>
<evidence type="ECO:0000259" key="11">
    <source>
        <dbReference type="PROSITE" id="PS51472"/>
    </source>
</evidence>
<name>A0A0D2VNR2_CAPO3</name>
<dbReference type="OrthoDB" id="3365060at2759"/>
<evidence type="ECO:0000256" key="7">
    <source>
        <dbReference type="ARBA" id="ARBA00023132"/>
    </source>
</evidence>